<dbReference type="Pfam" id="PF17778">
    <property type="entry name" value="WHD_BLACT"/>
    <property type="match status" value="1"/>
</dbReference>
<proteinExistence type="predicted"/>
<dbReference type="SUPFAM" id="SSF56281">
    <property type="entry name" value="Metallo-hydrolase/oxidoreductase"/>
    <property type="match status" value="1"/>
</dbReference>
<protein>
    <submittedName>
        <fullName evidence="2">MBL fold metallo-hydrolase</fullName>
    </submittedName>
</protein>
<dbReference type="InterPro" id="IPR001279">
    <property type="entry name" value="Metallo-B-lactamas"/>
</dbReference>
<dbReference type="InterPro" id="IPR036866">
    <property type="entry name" value="RibonucZ/Hydroxyglut_hydro"/>
</dbReference>
<reference evidence="2 3" key="1">
    <citation type="submission" date="2018-09" db="EMBL/GenBank/DDBJ databases">
        <title>Mesorhizobium carmichaelinearum sp. nov. isolated from Carmichaelinea spp. root nodules in New Zealand.</title>
        <authorList>
            <person name="De Meyer S.E."/>
        </authorList>
    </citation>
    <scope>NUCLEOTIDE SEQUENCE [LARGE SCALE GENOMIC DNA]</scope>
    <source>
        <strain evidence="2 3">ICMP19557</strain>
    </source>
</reference>
<gene>
    <name evidence="2" type="ORF">D3227_11935</name>
</gene>
<keyword evidence="3" id="KW-1185">Reference proteome</keyword>
<dbReference type="CDD" id="cd16278">
    <property type="entry name" value="metallo-hydrolase-like_MBL-fold"/>
    <property type="match status" value="1"/>
</dbReference>
<dbReference type="SMART" id="SM00849">
    <property type="entry name" value="Lactamase_B"/>
    <property type="match status" value="1"/>
</dbReference>
<organism evidence="2 3">
    <name type="scientific">Mesorhizobium waimense</name>
    <dbReference type="NCBI Taxonomy" id="1300307"/>
    <lineage>
        <taxon>Bacteria</taxon>
        <taxon>Pseudomonadati</taxon>
        <taxon>Pseudomonadota</taxon>
        <taxon>Alphaproteobacteria</taxon>
        <taxon>Hyphomicrobiales</taxon>
        <taxon>Phyllobacteriaceae</taxon>
        <taxon>Mesorhizobium</taxon>
    </lineage>
</organism>
<dbReference type="RefSeq" id="WP_120014289.1">
    <property type="nucleotide sequence ID" value="NZ_QZWZ01000007.1"/>
</dbReference>
<accession>A0A3A5KWY0</accession>
<dbReference type="InterPro" id="IPR041516">
    <property type="entry name" value="LACTB2_WH"/>
</dbReference>
<dbReference type="Proteomes" id="UP000272706">
    <property type="component" value="Unassembled WGS sequence"/>
</dbReference>
<sequence>MALKFDTSFDPAYGQAVTVAPDVQRITARNPSPFTFHGTNSYLVGRDTLAVIDPGPDEDAHLETLLEAIGQRPVSHIFVSHTHRDHSPLAARLKARTDAIVLAEGPHRPARPLRIGEVNPLDASADMAFAPDVALQDDTLVHGDGWAIRTVLTPGHAANHAAFALEGSGVLFSADHVMAWATSIVAPPDGAMADYMASLDRLIERGDRLLLPGHGGPVTAPLSFMRGLKTHRKMRERAILERIRGGDRTIKEMVAAIYRETDPRLHGAAGLSVLAHLEDLVARGLVATEGDPAIDGVFRPAG</sequence>
<keyword evidence="2" id="KW-0378">Hydrolase</keyword>
<dbReference type="PANTHER" id="PTHR23131">
    <property type="entry name" value="ENDORIBONUCLEASE LACTB2"/>
    <property type="match status" value="1"/>
</dbReference>
<feature type="domain" description="Metallo-beta-lactamase" evidence="1">
    <location>
        <begin position="38"/>
        <end position="214"/>
    </location>
</feature>
<dbReference type="InterPro" id="IPR036388">
    <property type="entry name" value="WH-like_DNA-bd_sf"/>
</dbReference>
<dbReference type="OrthoDB" id="9788263at2"/>
<dbReference type="Gene3D" id="3.60.15.10">
    <property type="entry name" value="Ribonuclease Z/Hydroxyacylglutathione hydrolase-like"/>
    <property type="match status" value="1"/>
</dbReference>
<evidence type="ECO:0000313" key="2">
    <source>
        <dbReference type="EMBL" id="RJT40076.1"/>
    </source>
</evidence>
<dbReference type="Pfam" id="PF00753">
    <property type="entry name" value="Lactamase_B"/>
    <property type="match status" value="1"/>
</dbReference>
<dbReference type="Gene3D" id="1.10.10.10">
    <property type="entry name" value="Winged helix-like DNA-binding domain superfamily/Winged helix DNA-binding domain"/>
    <property type="match status" value="1"/>
</dbReference>
<evidence type="ECO:0000313" key="3">
    <source>
        <dbReference type="Proteomes" id="UP000272706"/>
    </source>
</evidence>
<name>A0A3A5KWY0_9HYPH</name>
<comment type="caution">
    <text evidence="2">The sequence shown here is derived from an EMBL/GenBank/DDBJ whole genome shotgun (WGS) entry which is preliminary data.</text>
</comment>
<dbReference type="EMBL" id="QZWZ01000007">
    <property type="protein sequence ID" value="RJT40076.1"/>
    <property type="molecule type" value="Genomic_DNA"/>
</dbReference>
<dbReference type="InterPro" id="IPR050662">
    <property type="entry name" value="Sec-metab_biosynth-thioest"/>
</dbReference>
<dbReference type="GO" id="GO:0016787">
    <property type="term" value="F:hydrolase activity"/>
    <property type="evidence" value="ECO:0007669"/>
    <property type="project" value="UniProtKB-KW"/>
</dbReference>
<dbReference type="AlphaFoldDB" id="A0A3A5KWY0"/>
<evidence type="ECO:0000259" key="1">
    <source>
        <dbReference type="SMART" id="SM00849"/>
    </source>
</evidence>
<dbReference type="PANTHER" id="PTHR23131:SF0">
    <property type="entry name" value="ENDORIBONUCLEASE LACTB2"/>
    <property type="match status" value="1"/>
</dbReference>